<sequence length="239" mass="26608">MNGVRQILRFNWPKFLLSGVLVGLALMLPFPQPWRLFVQGAALIGAAWVTVGILLCWLVYDVSRLYDWSWVFVVLPNKPSRYAVLNTGLDEISGRLAELLPGSEATLFDLYDSTGRDGSIRRARNLVTPPDAMMRATPDQLPAQDGCFDAVFVAFAAHELRNPSDRRALYGEISRTLRPGGRLVLVEHCRDAANILAYGPGAWHFYPRAEWLRLAAGARLTLVAEGAKTPLVRVMGYVR</sequence>
<dbReference type="InterPro" id="IPR029063">
    <property type="entry name" value="SAM-dependent_MTases_sf"/>
</dbReference>
<evidence type="ECO:0000256" key="1">
    <source>
        <dbReference type="SAM" id="Phobius"/>
    </source>
</evidence>
<feature type="domain" description="Methyltransferase type 11" evidence="2">
    <location>
        <begin position="118"/>
        <end position="185"/>
    </location>
</feature>
<dbReference type="RefSeq" id="WP_344309467.1">
    <property type="nucleotide sequence ID" value="NZ_BAAANY010000008.1"/>
</dbReference>
<proteinExistence type="predicted"/>
<keyword evidence="4" id="KW-1185">Reference proteome</keyword>
<evidence type="ECO:0000313" key="4">
    <source>
        <dbReference type="Proteomes" id="UP001500618"/>
    </source>
</evidence>
<keyword evidence="1" id="KW-0472">Membrane</keyword>
<organism evidence="3 4">
    <name type="scientific">Fodinicola feengrottensis</name>
    <dbReference type="NCBI Taxonomy" id="435914"/>
    <lineage>
        <taxon>Bacteria</taxon>
        <taxon>Bacillati</taxon>
        <taxon>Actinomycetota</taxon>
        <taxon>Actinomycetes</taxon>
        <taxon>Mycobacteriales</taxon>
        <taxon>Fodinicola</taxon>
    </lineage>
</organism>
<name>A0ABP4SMA1_9ACTN</name>
<protein>
    <recommendedName>
        <fullName evidence="2">Methyltransferase type 11 domain-containing protein</fullName>
    </recommendedName>
</protein>
<keyword evidence="1" id="KW-1133">Transmembrane helix</keyword>
<comment type="caution">
    <text evidence="3">The sequence shown here is derived from an EMBL/GenBank/DDBJ whole genome shotgun (WGS) entry which is preliminary data.</text>
</comment>
<evidence type="ECO:0000313" key="3">
    <source>
        <dbReference type="EMBL" id="GAA1671976.1"/>
    </source>
</evidence>
<dbReference type="Proteomes" id="UP001500618">
    <property type="component" value="Unassembled WGS sequence"/>
</dbReference>
<dbReference type="EMBL" id="BAAANY010000008">
    <property type="protein sequence ID" value="GAA1671976.1"/>
    <property type="molecule type" value="Genomic_DNA"/>
</dbReference>
<gene>
    <name evidence="3" type="ORF">GCM10009765_21710</name>
</gene>
<evidence type="ECO:0000259" key="2">
    <source>
        <dbReference type="Pfam" id="PF08241"/>
    </source>
</evidence>
<feature type="transmembrane region" description="Helical" evidence="1">
    <location>
        <begin position="12"/>
        <end position="30"/>
    </location>
</feature>
<dbReference type="SUPFAM" id="SSF53335">
    <property type="entry name" value="S-adenosyl-L-methionine-dependent methyltransferases"/>
    <property type="match status" value="1"/>
</dbReference>
<accession>A0ABP4SMA1</accession>
<reference evidence="4" key="1">
    <citation type="journal article" date="2019" name="Int. J. Syst. Evol. Microbiol.">
        <title>The Global Catalogue of Microorganisms (GCM) 10K type strain sequencing project: providing services to taxonomists for standard genome sequencing and annotation.</title>
        <authorList>
            <consortium name="The Broad Institute Genomics Platform"/>
            <consortium name="The Broad Institute Genome Sequencing Center for Infectious Disease"/>
            <person name="Wu L."/>
            <person name="Ma J."/>
        </authorList>
    </citation>
    <scope>NUCLEOTIDE SEQUENCE [LARGE SCALE GENOMIC DNA]</scope>
    <source>
        <strain evidence="4">JCM 14718</strain>
    </source>
</reference>
<feature type="transmembrane region" description="Helical" evidence="1">
    <location>
        <begin position="36"/>
        <end position="60"/>
    </location>
</feature>
<keyword evidence="1" id="KW-0812">Transmembrane</keyword>
<dbReference type="InterPro" id="IPR013216">
    <property type="entry name" value="Methyltransf_11"/>
</dbReference>
<dbReference type="Gene3D" id="3.40.50.150">
    <property type="entry name" value="Vaccinia Virus protein VP39"/>
    <property type="match status" value="1"/>
</dbReference>
<dbReference type="Pfam" id="PF08241">
    <property type="entry name" value="Methyltransf_11"/>
    <property type="match status" value="1"/>
</dbReference>